<evidence type="ECO:0000259" key="1">
    <source>
        <dbReference type="PROSITE" id="PS50042"/>
    </source>
</evidence>
<keyword evidence="3" id="KW-1185">Reference proteome</keyword>
<accession>A0ABW2ZDY3</accession>
<gene>
    <name evidence="2" type="ORF">ACFQZI_06030</name>
</gene>
<evidence type="ECO:0000313" key="3">
    <source>
        <dbReference type="Proteomes" id="UP001597073"/>
    </source>
</evidence>
<dbReference type="Proteomes" id="UP001597073">
    <property type="component" value="Unassembled WGS sequence"/>
</dbReference>
<feature type="domain" description="Cyclic nucleotide-binding" evidence="1">
    <location>
        <begin position="10"/>
        <end position="113"/>
    </location>
</feature>
<proteinExistence type="predicted"/>
<evidence type="ECO:0000313" key="2">
    <source>
        <dbReference type="EMBL" id="MFD0764402.1"/>
    </source>
</evidence>
<dbReference type="InterPro" id="IPR000595">
    <property type="entry name" value="cNMP-bd_dom"/>
</dbReference>
<reference evidence="3" key="1">
    <citation type="journal article" date="2019" name="Int. J. Syst. Evol. Microbiol.">
        <title>The Global Catalogue of Microorganisms (GCM) 10K type strain sequencing project: providing services to taxonomists for standard genome sequencing and annotation.</title>
        <authorList>
            <consortium name="The Broad Institute Genomics Platform"/>
            <consortium name="The Broad Institute Genome Sequencing Center for Infectious Disease"/>
            <person name="Wu L."/>
            <person name="Ma J."/>
        </authorList>
    </citation>
    <scope>NUCLEOTIDE SEQUENCE [LARGE SCALE GENOMIC DNA]</scope>
    <source>
        <strain evidence="3">CCUG 60742</strain>
    </source>
</reference>
<comment type="caution">
    <text evidence="2">The sequence shown here is derived from an EMBL/GenBank/DDBJ whole genome shotgun (WGS) entry which is preliminary data.</text>
</comment>
<dbReference type="Gene3D" id="2.60.120.10">
    <property type="entry name" value="Jelly Rolls"/>
    <property type="match status" value="1"/>
</dbReference>
<dbReference type="RefSeq" id="WP_377139754.1">
    <property type="nucleotide sequence ID" value="NZ_JBHTIA010000003.1"/>
</dbReference>
<name>A0ABW2ZDY3_9SPHI</name>
<dbReference type="Pfam" id="PF00027">
    <property type="entry name" value="cNMP_binding"/>
    <property type="match status" value="1"/>
</dbReference>
<dbReference type="PROSITE" id="PS50042">
    <property type="entry name" value="CNMP_BINDING_3"/>
    <property type="match status" value="1"/>
</dbReference>
<dbReference type="CDD" id="cd00038">
    <property type="entry name" value="CAP_ED"/>
    <property type="match status" value="1"/>
</dbReference>
<protein>
    <submittedName>
        <fullName evidence="2">Crp/Fnr family transcriptional regulator</fullName>
    </submittedName>
</protein>
<dbReference type="EMBL" id="JBHTIA010000003">
    <property type="protein sequence ID" value="MFD0764402.1"/>
    <property type="molecule type" value="Genomic_DNA"/>
</dbReference>
<organism evidence="2 3">
    <name type="scientific">Mucilaginibacter lutimaris</name>
    <dbReference type="NCBI Taxonomy" id="931629"/>
    <lineage>
        <taxon>Bacteria</taxon>
        <taxon>Pseudomonadati</taxon>
        <taxon>Bacteroidota</taxon>
        <taxon>Sphingobacteriia</taxon>
        <taxon>Sphingobacteriales</taxon>
        <taxon>Sphingobacteriaceae</taxon>
        <taxon>Mucilaginibacter</taxon>
    </lineage>
</organism>
<dbReference type="InterPro" id="IPR018490">
    <property type="entry name" value="cNMP-bd_dom_sf"/>
</dbReference>
<dbReference type="SUPFAM" id="SSF51206">
    <property type="entry name" value="cAMP-binding domain-like"/>
    <property type="match status" value="1"/>
</dbReference>
<sequence length="181" mass="20531">MKTLIDHLLLFDDLNDWQIELIETVTHRMRLKEGSYFTEPGHTYPQLAFIESGVLRYNYYNRKVENITSSFIEEGNFIAGTGSLPIALPQSEFIQAVTDCTLLVIGKDALEQISATVTNWGAILKKILQKATTARQKRSIGITEATVPHEEAERYLHTFEGLNKHLTLQQITPYFTMPGSN</sequence>
<dbReference type="InterPro" id="IPR014710">
    <property type="entry name" value="RmlC-like_jellyroll"/>
</dbReference>